<dbReference type="AlphaFoldDB" id="A0AA88HVF1"/>
<dbReference type="GO" id="GO:0005783">
    <property type="term" value="C:endoplasmic reticulum"/>
    <property type="evidence" value="ECO:0007669"/>
    <property type="project" value="TreeGrafter"/>
</dbReference>
<dbReference type="SUPFAM" id="SSF46565">
    <property type="entry name" value="Chaperone J-domain"/>
    <property type="match status" value="1"/>
</dbReference>
<keyword evidence="6" id="KW-0732">Signal</keyword>
<evidence type="ECO:0000256" key="2">
    <source>
        <dbReference type="ARBA" id="ARBA00040158"/>
    </source>
</evidence>
<dbReference type="Gene3D" id="1.10.287.110">
    <property type="entry name" value="DnaJ domain"/>
    <property type="match status" value="1"/>
</dbReference>
<dbReference type="InterPro" id="IPR018253">
    <property type="entry name" value="DnaJ_domain_CS"/>
</dbReference>
<proteinExistence type="predicted"/>
<evidence type="ECO:0000256" key="6">
    <source>
        <dbReference type="SAM" id="SignalP"/>
    </source>
</evidence>
<dbReference type="EMBL" id="JAVRJZ010000013">
    <property type="protein sequence ID" value="KAK2714876.1"/>
    <property type="molecule type" value="Genomic_DNA"/>
</dbReference>
<reference evidence="8" key="1">
    <citation type="submission" date="2023-07" db="EMBL/GenBank/DDBJ databases">
        <title>Chromosome-level genome assembly of Artemia franciscana.</title>
        <authorList>
            <person name="Jo E."/>
        </authorList>
    </citation>
    <scope>NUCLEOTIDE SEQUENCE</scope>
    <source>
        <tissue evidence="8">Whole body</tissue>
    </source>
</reference>
<evidence type="ECO:0000259" key="7">
    <source>
        <dbReference type="PROSITE" id="PS50076"/>
    </source>
</evidence>
<dbReference type="GO" id="GO:0051787">
    <property type="term" value="F:misfolded protein binding"/>
    <property type="evidence" value="ECO:0007669"/>
    <property type="project" value="TreeGrafter"/>
</dbReference>
<evidence type="ECO:0000313" key="9">
    <source>
        <dbReference type="Proteomes" id="UP001187531"/>
    </source>
</evidence>
<feature type="signal peptide" evidence="6">
    <location>
        <begin position="1"/>
        <end position="19"/>
    </location>
</feature>
<dbReference type="PROSITE" id="PS50076">
    <property type="entry name" value="DNAJ_2"/>
    <property type="match status" value="1"/>
</dbReference>
<protein>
    <recommendedName>
        <fullName evidence="2">DnaJ homolog subfamily B member 9</fullName>
    </recommendedName>
    <alternativeName>
        <fullName evidence="3">Endoplasmic reticulum DNA J domain-containing protein 4</fullName>
    </alternativeName>
</protein>
<feature type="chain" id="PRO_5041728169" description="DnaJ homolog subfamily B member 9" evidence="6">
    <location>
        <begin position="20"/>
        <end position="148"/>
    </location>
</feature>
<dbReference type="InterPro" id="IPR051948">
    <property type="entry name" value="Hsp70_co-chaperone_J-domain"/>
</dbReference>
<comment type="function">
    <text evidence="4">Co-chaperone for Hsp70 protein HSPA5/BiP that acts as a key repressor of the ERN1/IRE1-mediated unfolded protein response (UPR). J domain-containing co-chaperones stimulate the ATPase activity of Hsp70 proteins and are required for efficient substrate recognition by Hsp70 proteins. In the unstressed endoplasmic reticulum, interacts with the luminal region of ERN1/IRE1 and selectively recruits HSPA5/BiP: HSPA5/BiP disrupts the dimerization of the active ERN1/IRE1 luminal region, thereby inactivating ERN1/IRE1. Also involved in endoplasmic reticulum-associated degradation (ERAD) of misfolded proteins. Required for survival of B-cell progenitors and normal antibody production.</text>
</comment>
<dbReference type="InterPro" id="IPR036869">
    <property type="entry name" value="J_dom_sf"/>
</dbReference>
<dbReference type="Proteomes" id="UP001187531">
    <property type="component" value="Unassembled WGS sequence"/>
</dbReference>
<accession>A0AA88HVF1</accession>
<keyword evidence="9" id="KW-1185">Reference proteome</keyword>
<dbReference type="SMART" id="SM00271">
    <property type="entry name" value="DnaJ"/>
    <property type="match status" value="1"/>
</dbReference>
<dbReference type="PRINTS" id="PR00625">
    <property type="entry name" value="JDOMAIN"/>
</dbReference>
<keyword evidence="1" id="KW-0143">Chaperone</keyword>
<dbReference type="GO" id="GO:0051087">
    <property type="term" value="F:protein-folding chaperone binding"/>
    <property type="evidence" value="ECO:0007669"/>
    <property type="project" value="TreeGrafter"/>
</dbReference>
<gene>
    <name evidence="8" type="ORF">QYM36_009168</name>
</gene>
<evidence type="ECO:0000256" key="3">
    <source>
        <dbReference type="ARBA" id="ARBA00041533"/>
    </source>
</evidence>
<evidence type="ECO:0000256" key="1">
    <source>
        <dbReference type="ARBA" id="ARBA00023186"/>
    </source>
</evidence>
<feature type="domain" description="J" evidence="7">
    <location>
        <begin position="21"/>
        <end position="85"/>
    </location>
</feature>
<evidence type="ECO:0000313" key="8">
    <source>
        <dbReference type="EMBL" id="KAK2714876.1"/>
    </source>
</evidence>
<evidence type="ECO:0000256" key="4">
    <source>
        <dbReference type="ARBA" id="ARBA00045428"/>
    </source>
</evidence>
<comment type="subunit">
    <text evidence="5">Interacts with HSPA5/BiP; interaction is direct. Interacts with ERN1/IRE1 (via the luminal region). Interacts with DERL1.</text>
</comment>
<dbReference type="CDD" id="cd06257">
    <property type="entry name" value="DnaJ"/>
    <property type="match status" value="1"/>
</dbReference>
<evidence type="ECO:0000256" key="5">
    <source>
        <dbReference type="ARBA" id="ARBA00046365"/>
    </source>
</evidence>
<comment type="caution">
    <text evidence="8">The sequence shown here is derived from an EMBL/GenBank/DDBJ whole genome shotgun (WGS) entry which is preliminary data.</text>
</comment>
<dbReference type="GO" id="GO:0036503">
    <property type="term" value="P:ERAD pathway"/>
    <property type="evidence" value="ECO:0007669"/>
    <property type="project" value="TreeGrafter"/>
</dbReference>
<dbReference type="Pfam" id="PF00226">
    <property type="entry name" value="DnaJ"/>
    <property type="match status" value="1"/>
</dbReference>
<dbReference type="InterPro" id="IPR001623">
    <property type="entry name" value="DnaJ_domain"/>
</dbReference>
<dbReference type="PANTHER" id="PTHR44360">
    <property type="entry name" value="DNAJ HOMOLOG SUBFAMILY B MEMBER 9"/>
    <property type="match status" value="1"/>
</dbReference>
<organism evidence="8 9">
    <name type="scientific">Artemia franciscana</name>
    <name type="common">Brine shrimp</name>
    <name type="synonym">Artemia sanfranciscana</name>
    <dbReference type="NCBI Taxonomy" id="6661"/>
    <lineage>
        <taxon>Eukaryota</taxon>
        <taxon>Metazoa</taxon>
        <taxon>Ecdysozoa</taxon>
        <taxon>Arthropoda</taxon>
        <taxon>Crustacea</taxon>
        <taxon>Branchiopoda</taxon>
        <taxon>Anostraca</taxon>
        <taxon>Artemiidae</taxon>
        <taxon>Artemia</taxon>
    </lineage>
</organism>
<dbReference type="PROSITE" id="PS00636">
    <property type="entry name" value="DNAJ_1"/>
    <property type="match status" value="1"/>
</dbReference>
<sequence length="148" mass="17236">MKLPLMILLVVLLSKQALAKNYYETLGVTKNATDTQIKKAFRKLALKYHPDKNKEAEAAEKFKELAEAYDVLSDSKKRKQYDMGGFDGFSNFQHGNGYQFNMAEFMERFHEFDFRDIFSEGWEQMNKGRCKKVVKREGNSVMTYTICS</sequence>
<dbReference type="PANTHER" id="PTHR44360:SF1">
    <property type="entry name" value="DNAJ HOMOLOG SUBFAMILY B MEMBER 9"/>
    <property type="match status" value="1"/>
</dbReference>
<name>A0AA88HVF1_ARTSF</name>